<dbReference type="EMBL" id="SSTD01014872">
    <property type="protein sequence ID" value="TYK03720.1"/>
    <property type="molecule type" value="Genomic_DNA"/>
</dbReference>
<reference evidence="2 3" key="1">
    <citation type="submission" date="2019-08" db="EMBL/GenBank/DDBJ databases">
        <title>Draft genome sequences of two oriental melons (Cucumis melo L. var makuwa).</title>
        <authorList>
            <person name="Kwon S.-Y."/>
        </authorList>
    </citation>
    <scope>NUCLEOTIDE SEQUENCE [LARGE SCALE GENOMIC DNA]</scope>
    <source>
        <strain evidence="3">cv. Chang Bougi</strain>
        <tissue evidence="2">Leaf</tissue>
    </source>
</reference>
<dbReference type="PROSITE" id="PS50994">
    <property type="entry name" value="INTEGRASE"/>
    <property type="match status" value="1"/>
</dbReference>
<dbReference type="InterPro" id="IPR039537">
    <property type="entry name" value="Retrotran_Ty1/copia-like"/>
</dbReference>
<dbReference type="PANTHER" id="PTHR42648:SF27">
    <property type="entry name" value="RNA-DIRECTED DNA POLYMERASE"/>
    <property type="match status" value="1"/>
</dbReference>
<dbReference type="AlphaFoldDB" id="A0A5D3BX75"/>
<feature type="domain" description="Integrase catalytic" evidence="1">
    <location>
        <begin position="44"/>
        <end position="139"/>
    </location>
</feature>
<dbReference type="Gene3D" id="3.30.420.10">
    <property type="entry name" value="Ribonuclease H-like superfamily/Ribonuclease H"/>
    <property type="match status" value="1"/>
</dbReference>
<comment type="caution">
    <text evidence="2">The sequence shown here is derived from an EMBL/GenBank/DDBJ whole genome shotgun (WGS) entry which is preliminary data.</text>
</comment>
<evidence type="ECO:0000313" key="3">
    <source>
        <dbReference type="Proteomes" id="UP000321947"/>
    </source>
</evidence>
<accession>A0A5D3BX75</accession>
<evidence type="ECO:0000259" key="1">
    <source>
        <dbReference type="PROSITE" id="PS50994"/>
    </source>
</evidence>
<dbReference type="CDD" id="cd09272">
    <property type="entry name" value="RNase_HI_RT_Ty1"/>
    <property type="match status" value="1"/>
</dbReference>
<protein>
    <submittedName>
        <fullName evidence="2">Gag/pol protein</fullName>
    </submittedName>
</protein>
<organism evidence="2 3">
    <name type="scientific">Cucumis melo var. makuwa</name>
    <name type="common">Oriental melon</name>
    <dbReference type="NCBI Taxonomy" id="1194695"/>
    <lineage>
        <taxon>Eukaryota</taxon>
        <taxon>Viridiplantae</taxon>
        <taxon>Streptophyta</taxon>
        <taxon>Embryophyta</taxon>
        <taxon>Tracheophyta</taxon>
        <taxon>Spermatophyta</taxon>
        <taxon>Magnoliopsida</taxon>
        <taxon>eudicotyledons</taxon>
        <taxon>Gunneridae</taxon>
        <taxon>Pentapetalae</taxon>
        <taxon>rosids</taxon>
        <taxon>fabids</taxon>
        <taxon>Cucurbitales</taxon>
        <taxon>Cucurbitaceae</taxon>
        <taxon>Benincaseae</taxon>
        <taxon>Cucumis</taxon>
    </lineage>
</organism>
<evidence type="ECO:0000313" key="2">
    <source>
        <dbReference type="EMBL" id="TYK03720.1"/>
    </source>
</evidence>
<name>A0A5D3BX75_CUCMM</name>
<gene>
    <name evidence="2" type="ORF">E5676_scaffold863G00890</name>
</gene>
<proteinExistence type="predicted"/>
<sequence>MTKRSFTGKGLRAKTPLELVHSDLFGPMNVKAQGGYDILVVLLMIIRDQGGEYMDLRFQDYLIEHGIQSQLSAPSTAQQNGVSERRNRTLLDMVRSMMNFAQLPDSFWGYALETAIYVLNSVPSKCVSETPYELWKGCKGIVSRYQSNLGRDHWTAVKNILKYLRRTKDYMLVYGSKDLILIEYTDSDFQTDKDATKSTSGSVFTLNGGAVVWRSIKQSCIADSTMEAEYVAACKAAKEAVWLKKFLIDLEVVPNMHLPITLYCDNSGVVVNSREPKSHKRGKYIERKYHLIREIVHEETLQ</sequence>
<dbReference type="InterPro" id="IPR012337">
    <property type="entry name" value="RNaseH-like_sf"/>
</dbReference>
<dbReference type="InterPro" id="IPR001584">
    <property type="entry name" value="Integrase_cat-core"/>
</dbReference>
<dbReference type="InterPro" id="IPR036397">
    <property type="entry name" value="RNaseH_sf"/>
</dbReference>
<dbReference type="GO" id="GO:0015074">
    <property type="term" value="P:DNA integration"/>
    <property type="evidence" value="ECO:0007669"/>
    <property type="project" value="InterPro"/>
</dbReference>
<dbReference type="PANTHER" id="PTHR42648">
    <property type="entry name" value="TRANSPOSASE, PUTATIVE-RELATED"/>
    <property type="match status" value="1"/>
</dbReference>
<dbReference type="GO" id="GO:0003676">
    <property type="term" value="F:nucleic acid binding"/>
    <property type="evidence" value="ECO:0007669"/>
    <property type="project" value="InterPro"/>
</dbReference>
<dbReference type="SUPFAM" id="SSF53098">
    <property type="entry name" value="Ribonuclease H-like"/>
    <property type="match status" value="1"/>
</dbReference>
<dbReference type="Proteomes" id="UP000321947">
    <property type="component" value="Unassembled WGS sequence"/>
</dbReference>